<evidence type="ECO:0000313" key="2">
    <source>
        <dbReference type="Proteomes" id="UP001517388"/>
    </source>
</evidence>
<dbReference type="EMBL" id="VILF01000004">
    <property type="protein sequence ID" value="MTJ44642.1"/>
    <property type="molecule type" value="Genomic_DNA"/>
</dbReference>
<sequence>MIPIKPQPEPDDFDEKVRKPGLAFLSKFPNPTNKDYENKNATYWRESLNDLYKSYNKICAYSAQWISRPEGNPTVDHFLPKSAKPELAYEWHNFRLACLTLNHKKGTKLDVIDPFELPVNSFILDFPSLIIKPNPELLYPLKERVISTINRLELNDYDKCIDGRLEWLKTYYEDNSSFDSLKRKAPFIAYELERQGLVEVDKIAKIMGVKI</sequence>
<comment type="caution">
    <text evidence="1">The sequence shown here is derived from an EMBL/GenBank/DDBJ whole genome shotgun (WGS) entry which is preliminary data.</text>
</comment>
<name>A0ACC7SAY3_DOLFA</name>
<organism evidence="1 2">
    <name type="scientific">Dolichospermum flos-aquae UHCC 0037</name>
    <dbReference type="NCBI Taxonomy" id="2590026"/>
    <lineage>
        <taxon>Bacteria</taxon>
        <taxon>Bacillati</taxon>
        <taxon>Cyanobacteriota</taxon>
        <taxon>Cyanophyceae</taxon>
        <taxon>Nostocales</taxon>
        <taxon>Aphanizomenonaceae</taxon>
        <taxon>Dolichospermum</taxon>
    </lineage>
</organism>
<reference evidence="2" key="1">
    <citation type="journal article" date="2020" name="Toxins">
        <title>Phylogenomic Analysis of Secondary Metabolism in the Toxic Cyanobacterial Genera Anabaena, Dolichospermum and Aphanizomenon.</title>
        <authorList>
            <person name="Oesterholm J."/>
            <person name="Popin R.V."/>
            <person name="Fewer D.P."/>
            <person name="Sivonen K."/>
        </authorList>
    </citation>
    <scope>NUCLEOTIDE SEQUENCE [LARGE SCALE GENOMIC DNA]</scope>
    <source>
        <strain evidence="2">UHCC 0037</strain>
    </source>
</reference>
<gene>
    <name evidence="1" type="ORF">FJR39_16295</name>
</gene>
<protein>
    <submittedName>
        <fullName evidence="1">Uncharacterized protein</fullName>
    </submittedName>
</protein>
<keyword evidence="2" id="KW-1185">Reference proteome</keyword>
<evidence type="ECO:0000313" key="1">
    <source>
        <dbReference type="EMBL" id="MTJ44642.1"/>
    </source>
</evidence>
<proteinExistence type="predicted"/>
<accession>A0ACC7SAY3</accession>
<dbReference type="Proteomes" id="UP001517388">
    <property type="component" value="Unassembled WGS sequence"/>
</dbReference>